<evidence type="ECO:0000256" key="3">
    <source>
        <dbReference type="ARBA" id="ARBA00022679"/>
    </source>
</evidence>
<dbReference type="Proteomes" id="UP000237000">
    <property type="component" value="Unassembled WGS sequence"/>
</dbReference>
<evidence type="ECO:0000259" key="6">
    <source>
        <dbReference type="Pfam" id="PF04577"/>
    </source>
</evidence>
<dbReference type="InterPro" id="IPR007657">
    <property type="entry name" value="Glycosyltransferase_61"/>
</dbReference>
<evidence type="ECO:0000313" key="7">
    <source>
        <dbReference type="EMBL" id="PON57038.1"/>
    </source>
</evidence>
<evidence type="ECO:0000256" key="4">
    <source>
        <dbReference type="ARBA" id="ARBA00023180"/>
    </source>
</evidence>
<organism evidence="7 8">
    <name type="scientific">Trema orientale</name>
    <name type="common">Charcoal tree</name>
    <name type="synonym">Celtis orientalis</name>
    <dbReference type="NCBI Taxonomy" id="63057"/>
    <lineage>
        <taxon>Eukaryota</taxon>
        <taxon>Viridiplantae</taxon>
        <taxon>Streptophyta</taxon>
        <taxon>Embryophyta</taxon>
        <taxon>Tracheophyta</taxon>
        <taxon>Spermatophyta</taxon>
        <taxon>Magnoliopsida</taxon>
        <taxon>eudicotyledons</taxon>
        <taxon>Gunneridae</taxon>
        <taxon>Pentapetalae</taxon>
        <taxon>rosids</taxon>
        <taxon>fabids</taxon>
        <taxon>Rosales</taxon>
        <taxon>Cannabaceae</taxon>
        <taxon>Trema</taxon>
    </lineage>
</organism>
<keyword evidence="2" id="KW-0328">Glycosyltransferase</keyword>
<dbReference type="GO" id="GO:0016763">
    <property type="term" value="F:pentosyltransferase activity"/>
    <property type="evidence" value="ECO:0007669"/>
    <property type="project" value="UniProtKB-ARBA"/>
</dbReference>
<accession>A0A2P5C7L8</accession>
<protein>
    <submittedName>
        <fullName evidence="7">Glycosyltransferase</fullName>
    </submittedName>
</protein>
<feature type="domain" description="Glycosyltransferase 61 catalytic" evidence="6">
    <location>
        <begin position="340"/>
        <end position="430"/>
    </location>
</feature>
<dbReference type="InParanoid" id="A0A2P5C7L8"/>
<dbReference type="GO" id="GO:0000139">
    <property type="term" value="C:Golgi membrane"/>
    <property type="evidence" value="ECO:0007669"/>
    <property type="project" value="UniProtKB-SubCell"/>
</dbReference>
<keyword evidence="3 7" id="KW-0808">Transferase</keyword>
<dbReference type="FunCoup" id="A0A2P5C7L8">
    <property type="interactions" value="566"/>
</dbReference>
<evidence type="ECO:0000256" key="2">
    <source>
        <dbReference type="ARBA" id="ARBA00022676"/>
    </source>
</evidence>
<evidence type="ECO:0000256" key="1">
    <source>
        <dbReference type="ARBA" id="ARBA00004323"/>
    </source>
</evidence>
<keyword evidence="5" id="KW-0812">Transmembrane</keyword>
<dbReference type="STRING" id="63057.A0A2P5C7L8"/>
<keyword evidence="4" id="KW-0325">Glycoprotein</keyword>
<feature type="transmembrane region" description="Helical" evidence="5">
    <location>
        <begin position="47"/>
        <end position="67"/>
    </location>
</feature>
<dbReference type="AlphaFoldDB" id="A0A2P5C7L8"/>
<dbReference type="EMBL" id="JXTC01000401">
    <property type="protein sequence ID" value="PON57038.1"/>
    <property type="molecule type" value="Genomic_DNA"/>
</dbReference>
<comment type="subcellular location">
    <subcellularLocation>
        <location evidence="1">Golgi apparatus membrane</location>
        <topology evidence="1">Single-pass type II membrane protein</topology>
    </subcellularLocation>
</comment>
<keyword evidence="8" id="KW-1185">Reference proteome</keyword>
<dbReference type="OrthoDB" id="529273at2759"/>
<proteinExistence type="predicted"/>
<sequence length="535" mass="60948">MVHHHHHHLRGNHWRKGQALEEDEESQTLVVMDCGSSGYYKRTRPKLVSLLLLSLLSCVFVLAPHLFGSSSTFSLLYSPQDESEELSSDLNVIAPPVSSESNGTISCDRSAFRYDICIVKGDVRTHSGSSSVFVYGSSDRISSIVEGDEEEKAGELQHEKVKPYTRKWETSVMDTIEEIDLISRKASAKKDHPCDVYHDVPAVFFSTGGYTGNVYHEFNDGILPVFITSQHLKKKVVFVISEYHNWWVMKYGDVLSHLSDYPPIDFKGDLRTHCFPEAIVGLRIHGDLTVDPSLMEGNKSIVDFRNVLDRAYWPRIKGLIEDEEREALENLSQSPQSETLLKIKQRVSKHLLQKPRLLILSRNGSRSITNQDILVNMAEKMGFQVEILSPDRTTELAKIYRALNSSDVMIGVHGAAMTHFLFMRPGTVFIQVIPLGTVWAAETYYGEPARKLGLEYIDYKILPRESSLYGQYDENDPILKNPSSVTKKGWQYTKSIYLDGQNVRLDLTRFRKHLVHAYKYTVSRTRKSKPHHQSQ</sequence>
<dbReference type="InterPro" id="IPR049625">
    <property type="entry name" value="Glyco_transf_61_cat"/>
</dbReference>
<gene>
    <name evidence="7" type="ORF">TorRG33x02_294660</name>
</gene>
<dbReference type="PANTHER" id="PTHR20961">
    <property type="entry name" value="GLYCOSYLTRANSFERASE"/>
    <property type="match status" value="1"/>
</dbReference>
<keyword evidence="5" id="KW-1133">Transmembrane helix</keyword>
<comment type="caution">
    <text evidence="7">The sequence shown here is derived from an EMBL/GenBank/DDBJ whole genome shotgun (WGS) entry which is preliminary data.</text>
</comment>
<name>A0A2P5C7L8_TREOI</name>
<dbReference type="PANTHER" id="PTHR20961:SF124">
    <property type="entry name" value="GLYCOSYLTRANSFERASE"/>
    <property type="match status" value="1"/>
</dbReference>
<evidence type="ECO:0000313" key="8">
    <source>
        <dbReference type="Proteomes" id="UP000237000"/>
    </source>
</evidence>
<dbReference type="Pfam" id="PF04577">
    <property type="entry name" value="Glyco_transf_61"/>
    <property type="match status" value="1"/>
</dbReference>
<evidence type="ECO:0000256" key="5">
    <source>
        <dbReference type="SAM" id="Phobius"/>
    </source>
</evidence>
<reference evidence="8" key="1">
    <citation type="submission" date="2016-06" db="EMBL/GenBank/DDBJ databases">
        <title>Parallel loss of symbiosis genes in relatives of nitrogen-fixing non-legume Parasponia.</title>
        <authorList>
            <person name="Van Velzen R."/>
            <person name="Holmer R."/>
            <person name="Bu F."/>
            <person name="Rutten L."/>
            <person name="Van Zeijl A."/>
            <person name="Liu W."/>
            <person name="Santuari L."/>
            <person name="Cao Q."/>
            <person name="Sharma T."/>
            <person name="Shen D."/>
            <person name="Roswanjaya Y."/>
            <person name="Wardhani T."/>
            <person name="Kalhor M.S."/>
            <person name="Jansen J."/>
            <person name="Van den Hoogen J."/>
            <person name="Gungor B."/>
            <person name="Hartog M."/>
            <person name="Hontelez J."/>
            <person name="Verver J."/>
            <person name="Yang W.-C."/>
            <person name="Schijlen E."/>
            <person name="Repin R."/>
            <person name="Schilthuizen M."/>
            <person name="Schranz E."/>
            <person name="Heidstra R."/>
            <person name="Miyata K."/>
            <person name="Fedorova E."/>
            <person name="Kohlen W."/>
            <person name="Bisseling T."/>
            <person name="Smit S."/>
            <person name="Geurts R."/>
        </authorList>
    </citation>
    <scope>NUCLEOTIDE SEQUENCE [LARGE SCALE GENOMIC DNA]</scope>
    <source>
        <strain evidence="8">cv. RG33-2</strain>
    </source>
</reference>
<keyword evidence="5" id="KW-0472">Membrane</keyword>